<dbReference type="PANTHER" id="PTHR43272:SF89">
    <property type="entry name" value="LONG-CHAIN-FATTY-ACID--COA LIGASE"/>
    <property type="match status" value="1"/>
</dbReference>
<dbReference type="InterPro" id="IPR000873">
    <property type="entry name" value="AMP-dep_synth/lig_dom"/>
</dbReference>
<sequence>LFAELIEYPPSGNVTTLYELLQRAICITENGDFIGEKDCNGIYQWIKYKQVADDSAKIGSALLKLGVKAGECSRVGLAGLTSARYIIAQYALISYSIVSVPLYHNYSMESLCQIIESCGLEVVFFDKFSRAKKFIDCINNGTLKTLKKIIVMEEEATLDIEPTASVQIYGWNKLLKIGEESRKPVTPPSPMSVFVICHTSGTTGKPKGVQLSHRALLASMTGLFTQWCVSPHNMHFSQQDVYISFLSMAHVYEQLMQAFLIYVGGRVGIFGGNIRNLLDDMQLLRPTIISLVPRLMNRFYEKIYSDVDSKSIIKRVIFHTAVKAKLQLLSKGNLMFNTIWDKIVFKKLQKAFGGNLRLITTGGAPISKLVMAFSRIAYGCPVFEGYGQTECSAAGTLSLPFDTASGHVGGPAVWAQVKLIDVDELGYKAADDIGEVCFKGAGLMSSYFNDPELTVKTVDEEGWLHTGDIGMWLPNGSLKIIDRRNNLFKLAQSDFISPEQIENVYIQHPFVKQILVYGTPLKSHLVGIVVVDENILRNDYGSKAKSTQSKCVTTLSTTAFLSDKSVRLHAVLELRKFGAEKGLTGIEQLKNAYLTVEEFTPESGLATPTLKMKRALLQKKYAAILDRLYKEELLP</sequence>
<dbReference type="GO" id="GO:0004467">
    <property type="term" value="F:long-chain fatty acid-CoA ligase activity"/>
    <property type="evidence" value="ECO:0007669"/>
    <property type="project" value="UniProtKB-EC"/>
</dbReference>
<protein>
    <recommendedName>
        <fullName evidence="3">long-chain-fatty-acid--CoA ligase</fullName>
        <ecNumber evidence="3">6.2.1.3</ecNumber>
    </recommendedName>
</protein>
<accession>A0A0N5AKY3</accession>
<dbReference type="GO" id="GO:0005783">
    <property type="term" value="C:endoplasmic reticulum"/>
    <property type="evidence" value="ECO:0007669"/>
    <property type="project" value="TreeGrafter"/>
</dbReference>
<dbReference type="SUPFAM" id="SSF56801">
    <property type="entry name" value="Acetyl-CoA synthetase-like"/>
    <property type="match status" value="1"/>
</dbReference>
<dbReference type="InterPro" id="IPR042099">
    <property type="entry name" value="ANL_N_sf"/>
</dbReference>
<dbReference type="PROSITE" id="PS00455">
    <property type="entry name" value="AMP_BINDING"/>
    <property type="match status" value="1"/>
</dbReference>
<dbReference type="EC" id="6.2.1.3" evidence="3"/>
<name>A0A0N5AKY3_9BILA</name>
<keyword evidence="5" id="KW-1185">Reference proteome</keyword>
<dbReference type="WBParaSite" id="SMUV_0000517201-mRNA-1">
    <property type="protein sequence ID" value="SMUV_0000517201-mRNA-1"/>
    <property type="gene ID" value="SMUV_0000517201"/>
</dbReference>
<organism evidence="5 6">
    <name type="scientific">Syphacia muris</name>
    <dbReference type="NCBI Taxonomy" id="451379"/>
    <lineage>
        <taxon>Eukaryota</taxon>
        <taxon>Metazoa</taxon>
        <taxon>Ecdysozoa</taxon>
        <taxon>Nematoda</taxon>
        <taxon>Chromadorea</taxon>
        <taxon>Rhabditida</taxon>
        <taxon>Spirurina</taxon>
        <taxon>Oxyuridomorpha</taxon>
        <taxon>Oxyuroidea</taxon>
        <taxon>Oxyuridae</taxon>
        <taxon>Syphacia</taxon>
    </lineage>
</organism>
<evidence type="ECO:0000256" key="2">
    <source>
        <dbReference type="ARBA" id="ARBA00022832"/>
    </source>
</evidence>
<dbReference type="AlphaFoldDB" id="A0A0N5AKY3"/>
<dbReference type="STRING" id="451379.A0A0N5AKY3"/>
<evidence type="ECO:0000256" key="1">
    <source>
        <dbReference type="ARBA" id="ARBA00022598"/>
    </source>
</evidence>
<evidence type="ECO:0000313" key="6">
    <source>
        <dbReference type="WBParaSite" id="SMUV_0000517201-mRNA-1"/>
    </source>
</evidence>
<feature type="domain" description="AMP-dependent synthetase/ligase" evidence="4">
    <location>
        <begin position="42"/>
        <end position="448"/>
    </location>
</feature>
<keyword evidence="1" id="KW-0436">Ligase</keyword>
<keyword evidence="2" id="KW-0276">Fatty acid metabolism</keyword>
<dbReference type="GO" id="GO:0016020">
    <property type="term" value="C:membrane"/>
    <property type="evidence" value="ECO:0007669"/>
    <property type="project" value="TreeGrafter"/>
</dbReference>
<reference evidence="6" key="1">
    <citation type="submission" date="2017-02" db="UniProtKB">
        <authorList>
            <consortium name="WormBaseParasite"/>
        </authorList>
    </citation>
    <scope>IDENTIFICATION</scope>
</reference>
<evidence type="ECO:0000313" key="5">
    <source>
        <dbReference type="Proteomes" id="UP000046393"/>
    </source>
</evidence>
<evidence type="ECO:0000256" key="3">
    <source>
        <dbReference type="ARBA" id="ARBA00026121"/>
    </source>
</evidence>
<dbReference type="InterPro" id="IPR020845">
    <property type="entry name" value="AMP-binding_CS"/>
</dbReference>
<dbReference type="PANTHER" id="PTHR43272">
    <property type="entry name" value="LONG-CHAIN-FATTY-ACID--COA LIGASE"/>
    <property type="match status" value="1"/>
</dbReference>
<evidence type="ECO:0000259" key="4">
    <source>
        <dbReference type="Pfam" id="PF00501"/>
    </source>
</evidence>
<dbReference type="Proteomes" id="UP000046393">
    <property type="component" value="Unplaced"/>
</dbReference>
<dbReference type="Gene3D" id="3.40.50.12780">
    <property type="entry name" value="N-terminal domain of ligase-like"/>
    <property type="match status" value="1"/>
</dbReference>
<proteinExistence type="predicted"/>
<keyword evidence="2" id="KW-0443">Lipid metabolism</keyword>
<dbReference type="Pfam" id="PF00501">
    <property type="entry name" value="AMP-binding"/>
    <property type="match status" value="1"/>
</dbReference>